<dbReference type="InterPro" id="IPR036278">
    <property type="entry name" value="Sialidase_sf"/>
</dbReference>
<dbReference type="InterPro" id="IPR015943">
    <property type="entry name" value="WD40/YVTN_repeat-like_dom_sf"/>
</dbReference>
<sequence>MKLQTIHDGRVIATADRSVLVESVGEPGVKRVGKLPVPEPWDLGYRAKATAPFRSVVTTLTGDFPAVNIWSIDDGTLIASADRWLFRSTDGGSRWTTVRSLPDSSAPMGVLPSAVCVADGTVYLGEYPLDGETTPRILASENGGRTWLTAASLESVRHVHSVQTDPYTGDIWVTTGDADMECQIGRLRDGTVEAVGGGDQSWRAVELAFTPEAVLWGVDSVYTELKPIRKLPRERFDDPDPRPTTVHEVSSSVYYAETVSVGGTKWVLFSTAMEAGGDSTGPDGQTVYSDRAAVIAASSTTGFTEWNVLVAFRKRSVPTDRWNPRGVLPRANAYVFLASHPDRGVFVNPYNTDRDNGNIRLLSDRSLARRS</sequence>
<dbReference type="SUPFAM" id="SSF50939">
    <property type="entry name" value="Sialidases"/>
    <property type="match status" value="1"/>
</dbReference>
<dbReference type="GeneID" id="14334454"/>
<dbReference type="eggNOG" id="arCOG08113">
    <property type="taxonomic scope" value="Archaea"/>
</dbReference>
<proteinExistence type="predicted"/>
<evidence type="ECO:0000313" key="4">
    <source>
        <dbReference type="Proteomes" id="UP000011593"/>
    </source>
</evidence>
<keyword evidence="2" id="KW-0378">Hydrolase</keyword>
<reference evidence="1" key="2">
    <citation type="submission" date="2012-02" db="EMBL/GenBank/DDBJ databases">
        <title>Complete sequence of chromosome of Natrinema pellirubrum DSM 15624.</title>
        <authorList>
            <consortium name="US DOE Joint Genome Institute"/>
            <person name="Lucas S."/>
            <person name="Han J."/>
            <person name="Lapidus A."/>
            <person name="Cheng J.-F."/>
            <person name="Goodwin L."/>
            <person name="Pitluck S."/>
            <person name="Peters L."/>
            <person name="Teshima H."/>
            <person name="Detter J.C."/>
            <person name="Han C."/>
            <person name="Tapia R."/>
            <person name="Land M."/>
            <person name="Hauser L."/>
            <person name="Kyrpides N."/>
            <person name="Ivanova N."/>
            <person name="Pagani I."/>
            <person name="Sproer C."/>
            <person name="Anderson I."/>
            <person name="Woyke T."/>
        </authorList>
    </citation>
    <scope>NUCLEOTIDE SEQUENCE</scope>
    <source>
        <strain evidence="1">DSM 15624</strain>
    </source>
</reference>
<dbReference type="AlphaFoldDB" id="L0JLG0"/>
<dbReference type="EMBL" id="CP003372">
    <property type="protein sequence ID" value="AGB31196.1"/>
    <property type="molecule type" value="Genomic_DNA"/>
</dbReference>
<name>L0JLG0_NATP1</name>
<accession>L0JLG0</accession>
<dbReference type="GO" id="GO:0016787">
    <property type="term" value="F:hydrolase activity"/>
    <property type="evidence" value="ECO:0007669"/>
    <property type="project" value="UniProtKB-KW"/>
</dbReference>
<reference evidence="2 4" key="3">
    <citation type="journal article" date="2014" name="PLoS Genet.">
        <title>Phylogenetically driven sequencing of extremely halophilic archaea reveals strategies for static and dynamic osmo-response.</title>
        <authorList>
            <person name="Becker E.A."/>
            <person name="Seitzer P.M."/>
            <person name="Tritt A."/>
            <person name="Larsen D."/>
            <person name="Krusor M."/>
            <person name="Yao A.I."/>
            <person name="Wu D."/>
            <person name="Madern D."/>
            <person name="Eisen J.A."/>
            <person name="Darling A.E."/>
            <person name="Facciotti M.T."/>
        </authorList>
    </citation>
    <scope>NUCLEOTIDE SEQUENCE [LARGE SCALE GENOMIC DNA]</scope>
    <source>
        <strain evidence="2 4">DSM 15624</strain>
    </source>
</reference>
<dbReference type="HOGENOM" id="CLU_709042_0_0_2"/>
<reference evidence="3" key="1">
    <citation type="submission" date="2012-02" db="EMBL/GenBank/DDBJ databases">
        <title>Complete sequence of chromosome of Natrinema pellirubrum DSM 15624.</title>
        <authorList>
            <person name="Lucas S."/>
            <person name="Han J."/>
            <person name="Lapidus A."/>
            <person name="Cheng J.-F."/>
            <person name="Goodwin L."/>
            <person name="Pitluck S."/>
            <person name="Peters L."/>
            <person name="Teshima H."/>
            <person name="Detter J.C."/>
            <person name="Han C."/>
            <person name="Tapia R."/>
            <person name="Land M."/>
            <person name="Hauser L."/>
            <person name="Kyrpides N."/>
            <person name="Ivanova N."/>
            <person name="Pagani I."/>
            <person name="Sproer C."/>
            <person name="Anderson I."/>
            <person name="Woyke T."/>
        </authorList>
    </citation>
    <scope>NUCLEOTIDE SEQUENCE [LARGE SCALE GENOMIC DNA]</scope>
    <source>
        <strain evidence="3">DSM 15624 / JCM 10476 / NCIMB 786</strain>
    </source>
</reference>
<protein>
    <submittedName>
        <fullName evidence="2">Glycosyl hydrolase BNR repeat-containing protein</fullName>
    </submittedName>
</protein>
<dbReference type="OrthoDB" id="197823at2157"/>
<dbReference type="KEGG" id="npe:Natpe_1291"/>
<evidence type="ECO:0000313" key="1">
    <source>
        <dbReference type="EMBL" id="AGB31196.1"/>
    </source>
</evidence>
<evidence type="ECO:0000313" key="2">
    <source>
        <dbReference type="EMBL" id="ELY81440.1"/>
    </source>
</evidence>
<dbReference type="PATRIC" id="fig|797303.5.peg.307"/>
<dbReference type="Gene3D" id="2.130.10.10">
    <property type="entry name" value="YVTN repeat-like/Quinoprotein amine dehydrogenase"/>
    <property type="match status" value="1"/>
</dbReference>
<dbReference type="RefSeq" id="WP_006179609.1">
    <property type="nucleotide sequence ID" value="NC_019962.1"/>
</dbReference>
<gene>
    <name evidence="1" type="ordered locus">Natpe_1291</name>
    <name evidence="2" type="ORF">C488_01489</name>
</gene>
<organism evidence="1 3">
    <name type="scientific">Natrinema pellirubrum (strain DSM 15624 / CIP 106293 / JCM 10476 / NCIMB 786 / 157)</name>
    <dbReference type="NCBI Taxonomy" id="797303"/>
    <lineage>
        <taxon>Archaea</taxon>
        <taxon>Methanobacteriati</taxon>
        <taxon>Methanobacteriota</taxon>
        <taxon>Stenosarchaea group</taxon>
        <taxon>Halobacteria</taxon>
        <taxon>Halobacteriales</taxon>
        <taxon>Natrialbaceae</taxon>
        <taxon>Natrinema</taxon>
    </lineage>
</organism>
<evidence type="ECO:0000313" key="3">
    <source>
        <dbReference type="Proteomes" id="UP000010843"/>
    </source>
</evidence>
<dbReference type="Proteomes" id="UP000010843">
    <property type="component" value="Chromosome"/>
</dbReference>
<dbReference type="EMBL" id="AOIE01000005">
    <property type="protein sequence ID" value="ELY81440.1"/>
    <property type="molecule type" value="Genomic_DNA"/>
</dbReference>
<keyword evidence="4" id="KW-1185">Reference proteome</keyword>
<dbReference type="Proteomes" id="UP000011593">
    <property type="component" value="Unassembled WGS sequence"/>
</dbReference>